<dbReference type="EMBL" id="CP071182">
    <property type="protein sequence ID" value="QSO45788.1"/>
    <property type="molecule type" value="Genomic_DNA"/>
</dbReference>
<dbReference type="InterPro" id="IPR050090">
    <property type="entry name" value="Tyrosine_recombinase_XerCD"/>
</dbReference>
<dbReference type="GO" id="GO:0006313">
    <property type="term" value="P:DNA transposition"/>
    <property type="evidence" value="ECO:0007669"/>
    <property type="project" value="UniProtKB-UniRule"/>
</dbReference>
<keyword evidence="7 11" id="KW-0229">DNA integration</keyword>
<dbReference type="InterPro" id="IPR004107">
    <property type="entry name" value="Integrase_SAM-like_N"/>
</dbReference>
<evidence type="ECO:0000256" key="2">
    <source>
        <dbReference type="ARBA" id="ARBA00010450"/>
    </source>
</evidence>
<dbReference type="AlphaFoldDB" id="A0A9X7VXV3"/>
<dbReference type="PANTHER" id="PTHR30349:SF81">
    <property type="entry name" value="TYROSINE RECOMBINASE XERC"/>
    <property type="match status" value="1"/>
</dbReference>
<dbReference type="GO" id="GO:0051301">
    <property type="term" value="P:cell division"/>
    <property type="evidence" value="ECO:0007669"/>
    <property type="project" value="UniProtKB-KW"/>
</dbReference>
<evidence type="ECO:0000256" key="8">
    <source>
        <dbReference type="ARBA" id="ARBA00023125"/>
    </source>
</evidence>
<evidence type="ECO:0000256" key="3">
    <source>
        <dbReference type="ARBA" id="ARBA00015810"/>
    </source>
</evidence>
<feature type="domain" description="Tyr recombinase" evidence="12">
    <location>
        <begin position="104"/>
        <end position="287"/>
    </location>
</feature>
<dbReference type="Proteomes" id="UP000663505">
    <property type="component" value="Chromosome"/>
</dbReference>
<reference evidence="14 15" key="1">
    <citation type="submission" date="2021-02" db="EMBL/GenBank/DDBJ databases">
        <title>Alicyclobacillus curvatus sp. nov. and Alicyclobacillus mengziensis sp. nov., two acidophilic bacteria isolated from acid mine drainage.</title>
        <authorList>
            <person name="Huang Y."/>
        </authorList>
    </citation>
    <scope>NUCLEOTIDE SEQUENCE [LARGE SCALE GENOMIC DNA]</scope>
    <source>
        <strain evidence="14 15">S30H14</strain>
    </source>
</reference>
<feature type="active site" evidence="11">
    <location>
        <position position="144"/>
    </location>
</feature>
<evidence type="ECO:0000256" key="11">
    <source>
        <dbReference type="HAMAP-Rule" id="MF_01807"/>
    </source>
</evidence>
<keyword evidence="5 11" id="KW-0132">Cell division</keyword>
<dbReference type="NCBIfam" id="NF001399">
    <property type="entry name" value="PRK00283.1"/>
    <property type="match status" value="1"/>
</dbReference>
<evidence type="ECO:0000256" key="9">
    <source>
        <dbReference type="ARBA" id="ARBA00023172"/>
    </source>
</evidence>
<dbReference type="InterPro" id="IPR010998">
    <property type="entry name" value="Integrase_recombinase_N"/>
</dbReference>
<evidence type="ECO:0000256" key="6">
    <source>
        <dbReference type="ARBA" id="ARBA00022829"/>
    </source>
</evidence>
<evidence type="ECO:0000259" key="12">
    <source>
        <dbReference type="PROSITE" id="PS51898"/>
    </source>
</evidence>
<dbReference type="InterPro" id="IPR044068">
    <property type="entry name" value="CB"/>
</dbReference>
<evidence type="ECO:0000256" key="1">
    <source>
        <dbReference type="ARBA" id="ARBA00004496"/>
    </source>
</evidence>
<accession>A0A9X7VXV3</accession>
<sequence>MEQRIEPFVEYLAVERGLSLNTLDSYRRDLESFFRYLGPEVPAVTVRQVQVISYLAYLRKLGRANTTVSRNLASIRSFYHFLVREEIIEADPTVNVETPKVEKRLPKVLTVGEVERLLEAPDSMTAAGSRDKAMLELLYATGIRVSELISIQLDDLNLAAGFLRCMGKGSKERIIPFGEIAQQALLHYINWGRPQLTRAKVSRAVFLNHLGDQMSRQGFWKLLKKYAHASGIVTDITPHTLRHSFATHLLERGADLRAVQEMLGHADISTTQIYTHVTRTRLKEAYVSAHPRA</sequence>
<keyword evidence="9 11" id="KW-0233">DNA recombination</keyword>
<proteinExistence type="inferred from homology"/>
<feature type="active site" evidence="11">
    <location>
        <position position="168"/>
    </location>
</feature>
<evidence type="ECO:0000256" key="5">
    <source>
        <dbReference type="ARBA" id="ARBA00022618"/>
    </source>
</evidence>
<comment type="similarity">
    <text evidence="2 11">Belongs to the 'phage' integrase family. XerD subfamily.</text>
</comment>
<dbReference type="PANTHER" id="PTHR30349">
    <property type="entry name" value="PHAGE INTEGRASE-RELATED"/>
    <property type="match status" value="1"/>
</dbReference>
<protein>
    <recommendedName>
        <fullName evidence="3 11">Tyrosine recombinase XerD</fullName>
    </recommendedName>
</protein>
<dbReference type="InterPro" id="IPR011010">
    <property type="entry name" value="DNA_brk_join_enz"/>
</dbReference>
<dbReference type="InterPro" id="IPR013762">
    <property type="entry name" value="Integrase-like_cat_sf"/>
</dbReference>
<dbReference type="CDD" id="cd00798">
    <property type="entry name" value="INT_XerDC_C"/>
    <property type="match status" value="1"/>
</dbReference>
<evidence type="ECO:0000256" key="10">
    <source>
        <dbReference type="ARBA" id="ARBA00023306"/>
    </source>
</evidence>
<dbReference type="Gene3D" id="1.10.150.130">
    <property type="match status" value="1"/>
</dbReference>
<keyword evidence="4 11" id="KW-0963">Cytoplasm</keyword>
<feature type="domain" description="Core-binding (CB)" evidence="13">
    <location>
        <begin position="1"/>
        <end position="83"/>
    </location>
</feature>
<dbReference type="InterPro" id="IPR002104">
    <property type="entry name" value="Integrase_catalytic"/>
</dbReference>
<dbReference type="InterPro" id="IPR023009">
    <property type="entry name" value="Tyrosine_recombinase_XerC/XerD"/>
</dbReference>
<feature type="active site" description="O-(3'-phospho-DNA)-tyrosine intermediate" evidence="11">
    <location>
        <position position="274"/>
    </location>
</feature>
<feature type="active site" evidence="11">
    <location>
        <position position="265"/>
    </location>
</feature>
<dbReference type="NCBIfam" id="TIGR02225">
    <property type="entry name" value="recomb_XerD"/>
    <property type="match status" value="1"/>
</dbReference>
<evidence type="ECO:0000313" key="14">
    <source>
        <dbReference type="EMBL" id="QSO45788.1"/>
    </source>
</evidence>
<dbReference type="Pfam" id="PF00589">
    <property type="entry name" value="Phage_integrase"/>
    <property type="match status" value="1"/>
</dbReference>
<dbReference type="NCBIfam" id="NF040815">
    <property type="entry name" value="recomb_XerA_Arch"/>
    <property type="match status" value="1"/>
</dbReference>
<dbReference type="InterPro" id="IPR011932">
    <property type="entry name" value="Recomb_XerD"/>
</dbReference>
<keyword evidence="8 11" id="KW-0238">DNA-binding</keyword>
<evidence type="ECO:0000259" key="13">
    <source>
        <dbReference type="PROSITE" id="PS51900"/>
    </source>
</evidence>
<comment type="subunit">
    <text evidence="11">Forms a cyclic heterotetrameric complex composed of two molecules of XerC and two molecules of XerD.</text>
</comment>
<keyword evidence="10 11" id="KW-0131">Cell cycle</keyword>
<dbReference type="GO" id="GO:0007059">
    <property type="term" value="P:chromosome segregation"/>
    <property type="evidence" value="ECO:0007669"/>
    <property type="project" value="UniProtKB-UniRule"/>
</dbReference>
<dbReference type="PROSITE" id="PS51898">
    <property type="entry name" value="TYR_RECOMBINASE"/>
    <property type="match status" value="1"/>
</dbReference>
<keyword evidence="6 11" id="KW-0159">Chromosome partition</keyword>
<dbReference type="KEGG" id="afx:JZ786_14680"/>
<dbReference type="GO" id="GO:0003677">
    <property type="term" value="F:DNA binding"/>
    <property type="evidence" value="ECO:0007669"/>
    <property type="project" value="UniProtKB-UniRule"/>
</dbReference>
<dbReference type="GO" id="GO:0009037">
    <property type="term" value="F:tyrosine-based site-specific recombinase activity"/>
    <property type="evidence" value="ECO:0007669"/>
    <property type="project" value="UniProtKB-UniRule"/>
</dbReference>
<name>A0A9X7VXV3_9BACL</name>
<feature type="active site" evidence="11">
    <location>
        <position position="239"/>
    </location>
</feature>
<dbReference type="HAMAP" id="MF_01807">
    <property type="entry name" value="Recomb_XerD"/>
    <property type="match status" value="1"/>
</dbReference>
<evidence type="ECO:0000256" key="4">
    <source>
        <dbReference type="ARBA" id="ARBA00022490"/>
    </source>
</evidence>
<organism evidence="14 15">
    <name type="scientific">Alicyclobacillus mengziensis</name>
    <dbReference type="NCBI Taxonomy" id="2931921"/>
    <lineage>
        <taxon>Bacteria</taxon>
        <taxon>Bacillati</taxon>
        <taxon>Bacillota</taxon>
        <taxon>Bacilli</taxon>
        <taxon>Bacillales</taxon>
        <taxon>Alicyclobacillaceae</taxon>
        <taxon>Alicyclobacillus</taxon>
    </lineage>
</organism>
<dbReference type="Pfam" id="PF02899">
    <property type="entry name" value="Phage_int_SAM_1"/>
    <property type="match status" value="1"/>
</dbReference>
<evidence type="ECO:0000313" key="15">
    <source>
        <dbReference type="Proteomes" id="UP000663505"/>
    </source>
</evidence>
<keyword evidence="15" id="KW-1185">Reference proteome</keyword>
<comment type="subcellular location">
    <subcellularLocation>
        <location evidence="1 11">Cytoplasm</location>
    </subcellularLocation>
</comment>
<dbReference type="GO" id="GO:0005737">
    <property type="term" value="C:cytoplasm"/>
    <property type="evidence" value="ECO:0007669"/>
    <property type="project" value="UniProtKB-SubCell"/>
</dbReference>
<dbReference type="Gene3D" id="1.10.443.10">
    <property type="entry name" value="Intergrase catalytic core"/>
    <property type="match status" value="1"/>
</dbReference>
<comment type="function">
    <text evidence="11">Site-specific tyrosine recombinase, which acts by catalyzing the cutting and rejoining of the recombining DNA molecules. The XerC-XerD complex is essential to convert dimers of the bacterial chromosome into monomers to permit their segregation at cell division. It also contributes to the segregational stability of plasmids.</text>
</comment>
<dbReference type="PROSITE" id="PS51900">
    <property type="entry name" value="CB"/>
    <property type="match status" value="1"/>
</dbReference>
<dbReference type="RefSeq" id="WP_206655161.1">
    <property type="nucleotide sequence ID" value="NZ_CP071182.1"/>
</dbReference>
<feature type="active site" evidence="11">
    <location>
        <position position="242"/>
    </location>
</feature>
<dbReference type="HAMAP" id="MF_01808">
    <property type="entry name" value="Recomb_XerC_XerD"/>
    <property type="match status" value="1"/>
</dbReference>
<dbReference type="SUPFAM" id="SSF56349">
    <property type="entry name" value="DNA breaking-rejoining enzymes"/>
    <property type="match status" value="1"/>
</dbReference>
<evidence type="ECO:0000256" key="7">
    <source>
        <dbReference type="ARBA" id="ARBA00022908"/>
    </source>
</evidence>
<gene>
    <name evidence="11 14" type="primary">xerD</name>
    <name evidence="14" type="ORF">JZ786_14680</name>
</gene>